<name>A0ABX0KL84_9PROT</name>
<gene>
    <name evidence="2" type="ORF">GOB80_08655</name>
</gene>
<keyword evidence="3" id="KW-1185">Reference proteome</keyword>
<evidence type="ECO:0000256" key="1">
    <source>
        <dbReference type="SAM" id="MobiDB-lite"/>
    </source>
</evidence>
<proteinExistence type="predicted"/>
<evidence type="ECO:0008006" key="4">
    <source>
        <dbReference type="Google" id="ProtNLM"/>
    </source>
</evidence>
<dbReference type="Proteomes" id="UP000657200">
    <property type="component" value="Unassembled WGS sequence"/>
</dbReference>
<dbReference type="EMBL" id="WOTE01000004">
    <property type="protein sequence ID" value="NHO39752.1"/>
    <property type="molecule type" value="Genomic_DNA"/>
</dbReference>
<accession>A0ABX0KL84</accession>
<organism evidence="2 3">
    <name type="scientific">Acetobacter ghanensis</name>
    <dbReference type="NCBI Taxonomy" id="431306"/>
    <lineage>
        <taxon>Bacteria</taxon>
        <taxon>Pseudomonadati</taxon>
        <taxon>Pseudomonadota</taxon>
        <taxon>Alphaproteobacteria</taxon>
        <taxon>Acetobacterales</taxon>
        <taxon>Acetobacteraceae</taxon>
        <taxon>Acetobacter</taxon>
    </lineage>
</organism>
<reference evidence="2 3" key="1">
    <citation type="journal article" date="2020" name="Int. J. Syst. Evol. Microbiol.">
        <title>Novel acetic acid bacteria from cider fermentations: Acetobacter conturbans sp. nov. and Acetobacter fallax sp. nov.</title>
        <authorList>
            <person name="Sombolestani A.S."/>
            <person name="Cleenwerck I."/>
            <person name="Cnockaert M."/>
            <person name="Borremans W."/>
            <person name="Wieme A.D."/>
            <person name="De Vuyst L."/>
            <person name="Vandamme P."/>
        </authorList>
    </citation>
    <scope>NUCLEOTIDE SEQUENCE [LARGE SCALE GENOMIC DNA]</scope>
    <source>
        <strain evidence="2 3">LMG 23848</strain>
    </source>
</reference>
<comment type="caution">
    <text evidence="2">The sequence shown here is derived from an EMBL/GenBank/DDBJ whole genome shotgun (WGS) entry which is preliminary data.</text>
</comment>
<sequence>MMALALFRSGGCRMAADGASSGGAAGAPVRTYPRIMDLEDFGAPDTPPPAEEETPEDEKPPEPPPPDPNIVSMTRDELAALQQTARNEGHAAGAAEKDAELQAFYTTCLSELTEAFKAENARRDEALSKASQVFVATVVEIVQALTALDGTVLQGMQRDLLADAASFARECEGDVTVQCSPTDLPRLQAALQNEGGVQVVPVSDITRGTIRISTAANTIVIDPVQWRKSMAEKIVASVTALARQRMQQNTGQA</sequence>
<evidence type="ECO:0000313" key="2">
    <source>
        <dbReference type="EMBL" id="NHO39752.1"/>
    </source>
</evidence>
<dbReference type="RefSeq" id="WP_059022562.1">
    <property type="nucleotide sequence ID" value="NZ_JBNZCO010000003.1"/>
</dbReference>
<feature type="region of interest" description="Disordered" evidence="1">
    <location>
        <begin position="15"/>
        <end position="72"/>
    </location>
</feature>
<protein>
    <recommendedName>
        <fullName evidence="4">Flagellar assembly protein FliH/Type III secretion system HrpE domain-containing protein</fullName>
    </recommendedName>
</protein>
<evidence type="ECO:0000313" key="3">
    <source>
        <dbReference type="Proteomes" id="UP000657200"/>
    </source>
</evidence>